<feature type="region of interest" description="Disordered" evidence="5">
    <location>
        <begin position="1"/>
        <end position="59"/>
    </location>
</feature>
<dbReference type="FunFam" id="1.10.10.10:FF:000001">
    <property type="entry name" value="LysR family transcriptional regulator"/>
    <property type="match status" value="1"/>
</dbReference>
<feature type="region of interest" description="Disordered" evidence="5">
    <location>
        <begin position="362"/>
        <end position="381"/>
    </location>
</feature>
<comment type="similarity">
    <text evidence="1">Belongs to the LysR transcriptional regulatory family.</text>
</comment>
<keyword evidence="4" id="KW-0804">Transcription</keyword>
<keyword evidence="3" id="KW-0238">DNA-binding</keyword>
<dbReference type="Gene3D" id="3.40.190.10">
    <property type="entry name" value="Periplasmic binding protein-like II"/>
    <property type="match status" value="2"/>
</dbReference>
<dbReference type="InterPro" id="IPR036390">
    <property type="entry name" value="WH_DNA-bd_sf"/>
</dbReference>
<dbReference type="SUPFAM" id="SSF46785">
    <property type="entry name" value="Winged helix' DNA-binding domain"/>
    <property type="match status" value="1"/>
</dbReference>
<dbReference type="PANTHER" id="PTHR30126:SF40">
    <property type="entry name" value="HTH-TYPE TRANSCRIPTIONAL REGULATOR GLTR"/>
    <property type="match status" value="1"/>
</dbReference>
<dbReference type="EMBL" id="WNKV01000004">
    <property type="protein sequence ID" value="MTW15988.1"/>
    <property type="molecule type" value="Genomic_DNA"/>
</dbReference>
<name>A0A9X4XJ63_9BRAD</name>
<organism evidence="7 8">
    <name type="scientific">Rhodoplanes serenus</name>
    <dbReference type="NCBI Taxonomy" id="200615"/>
    <lineage>
        <taxon>Bacteria</taxon>
        <taxon>Pseudomonadati</taxon>
        <taxon>Pseudomonadota</taxon>
        <taxon>Alphaproteobacteria</taxon>
        <taxon>Hyphomicrobiales</taxon>
        <taxon>Nitrobacteraceae</taxon>
        <taxon>Rhodoplanes</taxon>
    </lineage>
</organism>
<dbReference type="InterPro" id="IPR005119">
    <property type="entry name" value="LysR_subst-bd"/>
</dbReference>
<evidence type="ECO:0000256" key="1">
    <source>
        <dbReference type="ARBA" id="ARBA00009437"/>
    </source>
</evidence>
<feature type="domain" description="HTH lysR-type" evidence="6">
    <location>
        <begin position="63"/>
        <end position="120"/>
    </location>
</feature>
<comment type="caution">
    <text evidence="7">The sequence shown here is derived from an EMBL/GenBank/DDBJ whole genome shotgun (WGS) entry which is preliminary data.</text>
</comment>
<sequence>MGSGRGGPTMRAGAAEQPAAPQPATSRRAPPIRLGAEPAGVRPWAAALPPPHPRAADRRDSTVDLRHLHYASVVAKERSFTRAAQRLDVAQSAVSDQIAKLEGELGFALFVRAGRGIEVTDLGRTFIADAERILAEVQSLTGRVERLKSLRKETVRIGLGSGTAAVFVSRFLRRVSSLFPELHIDILTASTKTVFDDLIGGRVDLAIAIQVPEERVPTGLWSSPILALDLAVVTAPERPLPGDGIGVELAAIAGEPIVMYELPVGYGEIVQSLYADIGRFPVTAMLADNIETIKAIVAQGAGIAIMPAVSAAQEVRLGTLRAYALVPPRQVTYAFYRRRAPVSERRERYFGAVYDALRNESGECRPGARSENAIDSSAPVR</sequence>
<dbReference type="PANTHER" id="PTHR30126">
    <property type="entry name" value="HTH-TYPE TRANSCRIPTIONAL REGULATOR"/>
    <property type="match status" value="1"/>
</dbReference>
<evidence type="ECO:0000256" key="4">
    <source>
        <dbReference type="ARBA" id="ARBA00023163"/>
    </source>
</evidence>
<keyword evidence="2" id="KW-0805">Transcription regulation</keyword>
<proteinExistence type="inferred from homology"/>
<evidence type="ECO:0000313" key="7">
    <source>
        <dbReference type="EMBL" id="MTW15988.1"/>
    </source>
</evidence>
<dbReference type="Proteomes" id="UP000438991">
    <property type="component" value="Unassembled WGS sequence"/>
</dbReference>
<dbReference type="Pfam" id="PF00126">
    <property type="entry name" value="HTH_1"/>
    <property type="match status" value="1"/>
</dbReference>
<dbReference type="Pfam" id="PF03466">
    <property type="entry name" value="LysR_substrate"/>
    <property type="match status" value="1"/>
</dbReference>
<evidence type="ECO:0000259" key="6">
    <source>
        <dbReference type="PROSITE" id="PS50931"/>
    </source>
</evidence>
<feature type="compositionally biased region" description="Low complexity" evidence="5">
    <location>
        <begin position="12"/>
        <end position="24"/>
    </location>
</feature>
<dbReference type="Gene3D" id="1.10.10.10">
    <property type="entry name" value="Winged helix-like DNA-binding domain superfamily/Winged helix DNA-binding domain"/>
    <property type="match status" value="1"/>
</dbReference>
<reference evidence="7 8" key="1">
    <citation type="submission" date="2019-11" db="EMBL/GenBank/DDBJ databases">
        <title>Whole-genome sequence of Rhodoplanes serenus DSM 18633, type strain.</title>
        <authorList>
            <person name="Kyndt J.A."/>
            <person name="Meyer T.E."/>
        </authorList>
    </citation>
    <scope>NUCLEOTIDE SEQUENCE [LARGE SCALE GENOMIC DNA]</scope>
    <source>
        <strain evidence="7 8">DSM 18633</strain>
    </source>
</reference>
<dbReference type="GO" id="GO:0000976">
    <property type="term" value="F:transcription cis-regulatory region binding"/>
    <property type="evidence" value="ECO:0007669"/>
    <property type="project" value="TreeGrafter"/>
</dbReference>
<gene>
    <name evidence="7" type="ORF">GJ689_07180</name>
</gene>
<dbReference type="PRINTS" id="PR00039">
    <property type="entry name" value="HTHLYSR"/>
</dbReference>
<evidence type="ECO:0000256" key="5">
    <source>
        <dbReference type="SAM" id="MobiDB-lite"/>
    </source>
</evidence>
<evidence type="ECO:0000313" key="8">
    <source>
        <dbReference type="Proteomes" id="UP000438991"/>
    </source>
</evidence>
<dbReference type="GO" id="GO:0003700">
    <property type="term" value="F:DNA-binding transcription factor activity"/>
    <property type="evidence" value="ECO:0007669"/>
    <property type="project" value="InterPro"/>
</dbReference>
<dbReference type="InterPro" id="IPR036388">
    <property type="entry name" value="WH-like_DNA-bd_sf"/>
</dbReference>
<dbReference type="CDD" id="cd05466">
    <property type="entry name" value="PBP2_LTTR_substrate"/>
    <property type="match status" value="1"/>
</dbReference>
<dbReference type="AlphaFoldDB" id="A0A9X4XJ63"/>
<dbReference type="InterPro" id="IPR000847">
    <property type="entry name" value="LysR_HTH_N"/>
</dbReference>
<accession>A0A9X4XJ63</accession>
<dbReference type="SUPFAM" id="SSF53850">
    <property type="entry name" value="Periplasmic binding protein-like II"/>
    <property type="match status" value="1"/>
</dbReference>
<evidence type="ECO:0000256" key="2">
    <source>
        <dbReference type="ARBA" id="ARBA00023015"/>
    </source>
</evidence>
<dbReference type="PROSITE" id="PS50931">
    <property type="entry name" value="HTH_LYSR"/>
    <property type="match status" value="1"/>
</dbReference>
<evidence type="ECO:0000256" key="3">
    <source>
        <dbReference type="ARBA" id="ARBA00023125"/>
    </source>
</evidence>
<protein>
    <submittedName>
        <fullName evidence="7">LysR family transcriptional regulator</fullName>
    </submittedName>
</protein>